<organism evidence="11 12">
    <name type="scientific">Rhizoclosmatium globosum</name>
    <dbReference type="NCBI Taxonomy" id="329046"/>
    <lineage>
        <taxon>Eukaryota</taxon>
        <taxon>Fungi</taxon>
        <taxon>Fungi incertae sedis</taxon>
        <taxon>Chytridiomycota</taxon>
        <taxon>Chytridiomycota incertae sedis</taxon>
        <taxon>Chytridiomycetes</taxon>
        <taxon>Chytridiales</taxon>
        <taxon>Chytriomycetaceae</taxon>
        <taxon>Rhizoclosmatium</taxon>
    </lineage>
</organism>
<dbReference type="GO" id="GO:0018279">
    <property type="term" value="P:protein N-linked glycosylation via asparagine"/>
    <property type="evidence" value="ECO:0007669"/>
    <property type="project" value="EnsemblFungi"/>
</dbReference>
<comment type="caution">
    <text evidence="11">The sequence shown here is derived from an EMBL/GenBank/DDBJ whole genome shotgun (WGS) entry which is preliminary data.</text>
</comment>
<feature type="transmembrane region" description="Helical" evidence="10">
    <location>
        <begin position="264"/>
        <end position="287"/>
    </location>
</feature>
<comment type="similarity">
    <text evidence="3 10">Belongs to the ALG6/ALG8 glucosyltransferase family.</text>
</comment>
<dbReference type="GO" id="GO:0005789">
    <property type="term" value="C:endoplasmic reticulum membrane"/>
    <property type="evidence" value="ECO:0007669"/>
    <property type="project" value="UniProtKB-SubCell"/>
</dbReference>
<keyword evidence="5 10" id="KW-0808">Transferase</keyword>
<feature type="transmembrane region" description="Helical" evidence="10">
    <location>
        <begin position="392"/>
        <end position="410"/>
    </location>
</feature>
<dbReference type="Pfam" id="PF03155">
    <property type="entry name" value="Alg6_Alg8"/>
    <property type="match status" value="1"/>
</dbReference>
<sequence length="469" mass="52960">MHGDFEAQRHWLEITTHLPSNSWYRYDLMYWGLDYPPLTAYHSWLLGFIANKINPDWVALDASRGYESDDLKLFMRYTALITDLLINISAIIAFCQTCCKTRSRIERNVLLFVALIQPGLILIDHGHFQYNSAMLGFTLWSVICMTQRRFMLGSMFFCLALGFKQMALYYSMPIFFYLLGISAGEAKRNGISSGVKQLALIGVTVIVTFGTLFAPFLTSLEDFLQVIHRIFPVGRGLYEDKVANFWCAISVFVKVKKLFPVETLVRISILATLLAVLPTSINLFLANLKSVDTANPKKLLLTLLNGSLAFFLFSFQVHEKSILIPLMPATMLLGDSDGVAWEGSVFVTTAMFSMYPLLRRDGLAIPTVVMTILFNILYGWRALFGPKSRAGLFVRFLAVASYLLFATLIFCEEFVSSVPLPRYPDLYVVINSFVSCCIFGALYLRYSYVQLFDDGAVVLSSGKSKEKIQ</sequence>
<dbReference type="InterPro" id="IPR004856">
    <property type="entry name" value="Glyco_trans_ALG6/ALG8"/>
</dbReference>
<dbReference type="UniPathway" id="UPA00378"/>
<evidence type="ECO:0000256" key="10">
    <source>
        <dbReference type="RuleBase" id="RU363110"/>
    </source>
</evidence>
<evidence type="ECO:0000256" key="5">
    <source>
        <dbReference type="ARBA" id="ARBA00022679"/>
    </source>
</evidence>
<evidence type="ECO:0000256" key="6">
    <source>
        <dbReference type="ARBA" id="ARBA00022692"/>
    </source>
</evidence>
<feature type="transmembrane region" description="Helical" evidence="10">
    <location>
        <begin position="198"/>
        <end position="220"/>
    </location>
</feature>
<name>A0A1Y2CV89_9FUNG</name>
<keyword evidence="9 10" id="KW-0472">Membrane</keyword>
<dbReference type="AlphaFoldDB" id="A0A1Y2CV89"/>
<accession>A0A1Y2CV89</accession>
<comment type="pathway">
    <text evidence="2 10">Protein modification; protein glycosylation.</text>
</comment>
<dbReference type="EC" id="2.4.1.-" evidence="10"/>
<protein>
    <recommendedName>
        <fullName evidence="10">Alpha-1,3-glucosyltransferase</fullName>
        <ecNumber evidence="10">2.4.1.-</ecNumber>
    </recommendedName>
</protein>
<feature type="transmembrane region" description="Helical" evidence="10">
    <location>
        <begin position="299"/>
        <end position="318"/>
    </location>
</feature>
<gene>
    <name evidence="11" type="ORF">BCR33DRAFT_712786</name>
</gene>
<feature type="transmembrane region" description="Helical" evidence="10">
    <location>
        <begin position="74"/>
        <end position="95"/>
    </location>
</feature>
<evidence type="ECO:0000256" key="4">
    <source>
        <dbReference type="ARBA" id="ARBA00022676"/>
    </source>
</evidence>
<evidence type="ECO:0000256" key="2">
    <source>
        <dbReference type="ARBA" id="ARBA00004922"/>
    </source>
</evidence>
<dbReference type="STRING" id="329046.A0A1Y2CV89"/>
<evidence type="ECO:0000256" key="7">
    <source>
        <dbReference type="ARBA" id="ARBA00022824"/>
    </source>
</evidence>
<feature type="transmembrane region" description="Helical" evidence="10">
    <location>
        <begin position="363"/>
        <end position="380"/>
    </location>
</feature>
<proteinExistence type="inferred from homology"/>
<dbReference type="GO" id="GO:0042281">
    <property type="term" value="F:dolichyl pyrophosphate Man9GlcNAc2 alpha-1,3-glucosyltransferase activity"/>
    <property type="evidence" value="ECO:0007669"/>
    <property type="project" value="EnsemblFungi"/>
</dbReference>
<dbReference type="PANTHER" id="PTHR12413:SF1">
    <property type="entry name" value="DOLICHYL PYROPHOSPHATE MAN9GLCNAC2 ALPHA-1,3-GLUCOSYLTRANSFERASE"/>
    <property type="match status" value="1"/>
</dbReference>
<dbReference type="EMBL" id="MCGO01000006">
    <property type="protein sequence ID" value="ORY50806.1"/>
    <property type="molecule type" value="Genomic_DNA"/>
</dbReference>
<comment type="subcellular location">
    <subcellularLocation>
        <location evidence="1 10">Endoplasmic reticulum membrane</location>
        <topology evidence="1 10">Multi-pass membrane protein</topology>
    </subcellularLocation>
</comment>
<keyword evidence="12" id="KW-1185">Reference proteome</keyword>
<dbReference type="Proteomes" id="UP000193642">
    <property type="component" value="Unassembled WGS sequence"/>
</dbReference>
<keyword evidence="7 10" id="KW-0256">Endoplasmic reticulum</keyword>
<dbReference type="OrthoDB" id="5589195at2759"/>
<evidence type="ECO:0000313" key="11">
    <source>
        <dbReference type="EMBL" id="ORY50806.1"/>
    </source>
</evidence>
<dbReference type="PANTHER" id="PTHR12413">
    <property type="entry name" value="DOLICHYL GLYCOSYLTRANSFERASE"/>
    <property type="match status" value="1"/>
</dbReference>
<evidence type="ECO:0000256" key="8">
    <source>
        <dbReference type="ARBA" id="ARBA00022989"/>
    </source>
</evidence>
<feature type="transmembrane region" description="Helical" evidence="10">
    <location>
        <begin position="426"/>
        <end position="444"/>
    </location>
</feature>
<evidence type="ECO:0000256" key="9">
    <source>
        <dbReference type="ARBA" id="ARBA00023136"/>
    </source>
</evidence>
<reference evidence="11 12" key="1">
    <citation type="submission" date="2016-07" db="EMBL/GenBank/DDBJ databases">
        <title>Pervasive Adenine N6-methylation of Active Genes in Fungi.</title>
        <authorList>
            <consortium name="DOE Joint Genome Institute"/>
            <person name="Mondo S.J."/>
            <person name="Dannebaum R.O."/>
            <person name="Kuo R.C."/>
            <person name="Labutti K."/>
            <person name="Haridas S."/>
            <person name="Kuo A."/>
            <person name="Salamov A."/>
            <person name="Ahrendt S.R."/>
            <person name="Lipzen A."/>
            <person name="Sullivan W."/>
            <person name="Andreopoulos W.B."/>
            <person name="Clum A."/>
            <person name="Lindquist E."/>
            <person name="Daum C."/>
            <person name="Ramamoorthy G.K."/>
            <person name="Gryganskyi A."/>
            <person name="Culley D."/>
            <person name="Magnuson J.K."/>
            <person name="James T.Y."/>
            <person name="O'Malley M.A."/>
            <person name="Stajich J.E."/>
            <person name="Spatafora J.W."/>
            <person name="Visel A."/>
            <person name="Grigoriev I.V."/>
        </authorList>
    </citation>
    <scope>NUCLEOTIDE SEQUENCE [LARGE SCALE GENOMIC DNA]</scope>
    <source>
        <strain evidence="11 12">JEL800</strain>
    </source>
</reference>
<evidence type="ECO:0000256" key="3">
    <source>
        <dbReference type="ARBA" id="ARBA00008715"/>
    </source>
</evidence>
<feature type="transmembrane region" description="Helical" evidence="10">
    <location>
        <begin position="167"/>
        <end position="186"/>
    </location>
</feature>
<evidence type="ECO:0000313" key="12">
    <source>
        <dbReference type="Proteomes" id="UP000193642"/>
    </source>
</evidence>
<feature type="transmembrane region" description="Helical" evidence="10">
    <location>
        <begin position="107"/>
        <end position="123"/>
    </location>
</feature>
<keyword evidence="4 10" id="KW-0328">Glycosyltransferase</keyword>
<keyword evidence="6 10" id="KW-0812">Transmembrane</keyword>
<dbReference type="GO" id="GO:0009060">
    <property type="term" value="P:aerobic respiration"/>
    <property type="evidence" value="ECO:0007669"/>
    <property type="project" value="EnsemblFungi"/>
</dbReference>
<evidence type="ECO:0000256" key="1">
    <source>
        <dbReference type="ARBA" id="ARBA00004477"/>
    </source>
</evidence>
<keyword evidence="8 10" id="KW-1133">Transmembrane helix</keyword>